<dbReference type="Pfam" id="PF18796">
    <property type="entry name" value="LPD1"/>
    <property type="match status" value="1"/>
</dbReference>
<evidence type="ECO:0000313" key="4">
    <source>
        <dbReference type="Proteomes" id="UP000189339"/>
    </source>
</evidence>
<organism evidence="3 4">
    <name type="scientific">Marinobacter lutaoensis</name>
    <dbReference type="NCBI Taxonomy" id="135739"/>
    <lineage>
        <taxon>Bacteria</taxon>
        <taxon>Pseudomonadati</taxon>
        <taxon>Pseudomonadota</taxon>
        <taxon>Gammaproteobacteria</taxon>
        <taxon>Pseudomonadales</taxon>
        <taxon>Marinobacteraceae</taxon>
        <taxon>Marinobacter</taxon>
    </lineage>
</organism>
<sequence>MIMAMAAEGGLSKDVYSDAAVVLRDELIEQFNRAQPKTPGGQAWPLAVLPYGHQMPALFSDDPEFFETINRIEFCRVGIHPRLLPEIEAALGHWREHSLPAIRKQAPTIADSLDKLAFTLLDEDTRSFNELALKSTDVSSHRIRQRVQNAYLDFHKLLNSRGRNFSESVLEEARAWVDFIRSPEGWNTAFGRAHYGIFASYEAAGHVITGHPQAQEQIASLAEKNRRLLMSAADLAGVDRAVLESCDHPLNIILKIVEQNGISNCDRAETMARIGLDLSRNIEILGELIAMQGVSLDMVHRSQHLERISSEEEQIRRDHEQMNAPMQAVRMEAFSGIIRRQGERLPFQIALLDQRDNALSPEAIQVLSNNHSPLLSTKSRLQSSSLGRLADLNNTVKIEFGPALEQEGQLIRPESIAKIEPTVYGFTDIEPNSVDAFRSIGAGFSAYNILQPVAEVKGIGNTPKEALQDTLERNKTILLTGVPAWELDQRLVDQVRSAIALMAEDSKPLSKLANKDRLVQSVLEELKSALNPEILVLAIKATPKKIKWINHVVTKDELEKVNFDRRIAAEYGLLKIKSKNPSVNKTWKYHATLDLANVLRPEAIRYLNELASRDRNLESAANKTKGTKSRGARQDRGTVAGLAIKDLRGNREKVLKRLLDATAEEQARFISKTKLWEAPDWQFLRAPSEEDRNNGERPMDPVVASFFNDLRKAISPKPPANIPEINQLYARLVLGLRDTFNEIRKQDELVASLKKGGEIYELVSSIKQECHAQGWRVNLIFGESLWRLSQDSADAANMVFRYEFDKAFRDTKQNTEWTIKEAIPRTGRGPVSNADEDENEALEDDSRKTGAMPMLSRLVRENAEDYRGGFDVSEEDVIQTFGFSGIEYGKSMNQADRTAYLNHAYDSFLDLSKLLNVPPKALSLGGTLGLAFGSRGRGGKRAAVAHFEPANNAINLTRMKGAGSMAHEYGHALANYFYRISRGVQGSRAPGDITKLLDSQLATEAVSAGQLREPVAQAVVEVLKSLKYREPDDIKELPDSWFAQGAVQADLKDGRKLDNPYWSSIEEMFARAFETYVQIALEEKFPGFRNDFLVRSDKLNHWGDQPYLAKEKAEKQLKESYEKYGYMLSDIRQKVSEELGESSAVDDRVSEILKEREAAHSAKRRRQLYPSGFERENMKKAFDRLFETLKLKDIEVHHEHLGRQDMPVMYSSASGLVERIDEKDHQILAACVFQEVARMCGEKVRVRWRDEIRDEVGALAAGRYISQTKAADTVKGVIEISLSAGLHTAHHEAFHFAQDHLLLREEQTMLDRFFARDAELTHRLINVLAEQGRNDAVAIVQCDPREAQAYAYEEWVKGNLDVRIEEPPVGVFGRINSIFTRTVNLCRKTGFRTPEQLFKAFYSGMLREREEELAAKHNQSDSNKQQWIDATQHTVLNSCEDIDALSSNRELDWPHSSAQLH</sequence>
<dbReference type="InterPro" id="IPR041047">
    <property type="entry name" value="LPD1"/>
</dbReference>
<evidence type="ECO:0000256" key="1">
    <source>
        <dbReference type="SAM" id="MobiDB-lite"/>
    </source>
</evidence>
<proteinExistence type="predicted"/>
<accession>A0A1V2DPV1</accession>
<dbReference type="STRING" id="135739.BTO32_15235"/>
<evidence type="ECO:0000259" key="2">
    <source>
        <dbReference type="Pfam" id="PF18796"/>
    </source>
</evidence>
<dbReference type="Proteomes" id="UP000189339">
    <property type="component" value="Unassembled WGS sequence"/>
</dbReference>
<protein>
    <recommendedName>
        <fullName evidence="2">Large polyvalent protein-associated domain-containing protein</fullName>
    </recommendedName>
</protein>
<comment type="caution">
    <text evidence="3">The sequence shown here is derived from an EMBL/GenBank/DDBJ whole genome shotgun (WGS) entry which is preliminary data.</text>
</comment>
<dbReference type="EMBL" id="MSCW01000009">
    <property type="protein sequence ID" value="ONF42559.1"/>
    <property type="molecule type" value="Genomic_DNA"/>
</dbReference>
<gene>
    <name evidence="3" type="ORF">BTO32_15235</name>
</gene>
<name>A0A1V2DPV1_9GAMM</name>
<feature type="domain" description="Large polyvalent protein-associated" evidence="2">
    <location>
        <begin position="1056"/>
        <end position="1124"/>
    </location>
</feature>
<evidence type="ECO:0000313" key="3">
    <source>
        <dbReference type="EMBL" id="ONF42559.1"/>
    </source>
</evidence>
<reference evidence="3 4" key="1">
    <citation type="submission" date="2016-12" db="EMBL/GenBank/DDBJ databases">
        <title>Marinobacter lutaoensis whole genome sequencing.</title>
        <authorList>
            <person name="Verma A."/>
            <person name="Krishnamurthi S."/>
        </authorList>
    </citation>
    <scope>NUCLEOTIDE SEQUENCE [LARGE SCALE GENOMIC DNA]</scope>
    <source>
        <strain evidence="3 4">T5054</strain>
    </source>
</reference>
<feature type="compositionally biased region" description="Acidic residues" evidence="1">
    <location>
        <begin position="834"/>
        <end position="843"/>
    </location>
</feature>
<feature type="region of interest" description="Disordered" evidence="1">
    <location>
        <begin position="825"/>
        <end position="846"/>
    </location>
</feature>
<keyword evidence="4" id="KW-1185">Reference proteome</keyword>